<protein>
    <recommendedName>
        <fullName evidence="3">Histidine kinase-, DNA gyrase B-, and HSP90-like ATPase</fullName>
    </recommendedName>
</protein>
<evidence type="ECO:0000313" key="1">
    <source>
        <dbReference type="EMBL" id="BCA30457.1"/>
    </source>
</evidence>
<dbReference type="KEGG" id="poj:PtoMrB4_44340"/>
<sequence>MDFLSNRSESAIRKEIRGIRDSYHHYWDLLAELLQNSRDAINRKRSASGGDGPFFIHLEIDSSSNTVTVLDNGIGIPKDRLHEMLAPGGGDKDGSSSTEAGEKGVGLTYAVFSGNNFSIESRVVDQHAAGGRVMSAQNWLNDQPGSLRPQYVESKDITGLQDSIVFGASSSDVVPSKYSLASYTKISVGNITPPENDVSIFSLTAPQLEALITSRTAVGVTRRLFNPGQQLEFDFYLTLKLPSVLVSEKKIEACYKTPHQLVQASEVVRLETVRNSFVSKNGAAEKRKYLGSKTVFETARVTVENWEIDVYGVMFPDNDTFKQLSKNPLRLIMDDGEQTEGSTLFQSGIYVGTKGMPTGMRIEPKAGGRYPAYYKRCFFFVESPDLKFDLGRKSLHYKYTRRLQTAVAELFSKFEDIAPFQGDARAIPGEVQKTTMERAAELQQDWKIAKGFAELGETSIQYSRIPNDQEAAVAAIFHELLGAGVLKNYRTLKTSYGSRYDVYAICSNAAGMTVDAVIEFKHGLEAVVKDFQERSKNFSEINLLVAWDADEQKLKNAGFDLEVVNSGFFDGVTHNLTVPVQGINSIEVILLRTFLDRRKSNTH</sequence>
<reference evidence="1 2" key="1">
    <citation type="journal article" date="2020" name="Microbiol. Resour. Announc.">
        <title>Complete genome sequence of Pseudomonas otitidis strain MrB4, isolated from Lake Biwa in Japan.</title>
        <authorList>
            <person name="Miyazaki K."/>
            <person name="Hase E."/>
            <person name="Maruya T."/>
        </authorList>
    </citation>
    <scope>NUCLEOTIDE SEQUENCE [LARGE SCALE GENOMIC DNA]</scope>
    <source>
        <strain evidence="1 2">MrB4</strain>
    </source>
</reference>
<dbReference type="SUPFAM" id="SSF55874">
    <property type="entry name" value="ATPase domain of HSP90 chaperone/DNA topoisomerase II/histidine kinase"/>
    <property type="match status" value="1"/>
</dbReference>
<dbReference type="Proteomes" id="UP000501237">
    <property type="component" value="Chromosome"/>
</dbReference>
<name>A0A679GUY4_9GAMM</name>
<proteinExistence type="predicted"/>
<dbReference type="RefSeq" id="WP_172434497.1">
    <property type="nucleotide sequence ID" value="NZ_AP022642.1"/>
</dbReference>
<dbReference type="Pfam" id="PF13589">
    <property type="entry name" value="HATPase_c_3"/>
    <property type="match status" value="1"/>
</dbReference>
<dbReference type="GeneID" id="57399651"/>
<accession>A0A679GUY4</accession>
<evidence type="ECO:0000313" key="2">
    <source>
        <dbReference type="Proteomes" id="UP000501237"/>
    </source>
</evidence>
<dbReference type="EMBL" id="AP022642">
    <property type="protein sequence ID" value="BCA30457.1"/>
    <property type="molecule type" value="Genomic_DNA"/>
</dbReference>
<organism evidence="1 2">
    <name type="scientific">Metapseudomonas otitidis</name>
    <dbReference type="NCBI Taxonomy" id="319939"/>
    <lineage>
        <taxon>Bacteria</taxon>
        <taxon>Pseudomonadati</taxon>
        <taxon>Pseudomonadota</taxon>
        <taxon>Gammaproteobacteria</taxon>
        <taxon>Pseudomonadales</taxon>
        <taxon>Pseudomonadaceae</taxon>
        <taxon>Metapseudomonas</taxon>
    </lineage>
</organism>
<dbReference type="Gene3D" id="3.30.565.10">
    <property type="entry name" value="Histidine kinase-like ATPase, C-terminal domain"/>
    <property type="match status" value="1"/>
</dbReference>
<dbReference type="InterPro" id="IPR036890">
    <property type="entry name" value="HATPase_C_sf"/>
</dbReference>
<dbReference type="AlphaFoldDB" id="A0A679GUY4"/>
<gene>
    <name evidence="1" type="ORF">PtoMrB4_44340</name>
</gene>
<evidence type="ECO:0008006" key="3">
    <source>
        <dbReference type="Google" id="ProtNLM"/>
    </source>
</evidence>